<sequence>MDGCLWNPCGSIYHASRISRGSRMVVYMIPMGRYRESQSFNGECSVCLKTFEVGEAVRQLPTCKHLLHAPCIDMWLRSHSNCPSCRTTLPPAFY</sequence>
<dbReference type="OrthoDB" id="8062037at2759"/>
<dbReference type="GO" id="GO:0008270">
    <property type="term" value="F:zinc ion binding"/>
    <property type="evidence" value="ECO:0007669"/>
    <property type="project" value="UniProtKB-KW"/>
</dbReference>
<dbReference type="InterPro" id="IPR013083">
    <property type="entry name" value="Znf_RING/FYVE/PHD"/>
</dbReference>
<gene>
    <name evidence="3" type="ORF">KFK09_012744</name>
</gene>
<keyword evidence="1" id="KW-0862">Zinc</keyword>
<reference evidence="3" key="1">
    <citation type="journal article" date="2022" name="Front. Genet.">
        <title>Chromosome-Scale Assembly of the Dendrobium nobile Genome Provides Insights Into the Molecular Mechanism of the Biosynthesis of the Medicinal Active Ingredient of Dendrobium.</title>
        <authorList>
            <person name="Xu Q."/>
            <person name="Niu S.-C."/>
            <person name="Li K.-L."/>
            <person name="Zheng P.-J."/>
            <person name="Zhang X.-J."/>
            <person name="Jia Y."/>
            <person name="Liu Y."/>
            <person name="Niu Y.-X."/>
            <person name="Yu L.-H."/>
            <person name="Chen D.-F."/>
            <person name="Zhang G.-Q."/>
        </authorList>
    </citation>
    <scope>NUCLEOTIDE SEQUENCE</scope>
    <source>
        <tissue evidence="3">Leaf</tissue>
    </source>
</reference>
<evidence type="ECO:0000313" key="3">
    <source>
        <dbReference type="EMBL" id="KAI0512108.1"/>
    </source>
</evidence>
<comment type="caution">
    <text evidence="3">The sequence shown here is derived from an EMBL/GenBank/DDBJ whole genome shotgun (WGS) entry which is preliminary data.</text>
</comment>
<name>A0A8T3BLQ0_DENNO</name>
<evidence type="ECO:0000256" key="1">
    <source>
        <dbReference type="PROSITE-ProRule" id="PRU00175"/>
    </source>
</evidence>
<proteinExistence type="predicted"/>
<dbReference type="SUPFAM" id="SSF57850">
    <property type="entry name" value="RING/U-box"/>
    <property type="match status" value="1"/>
</dbReference>
<evidence type="ECO:0000313" key="4">
    <source>
        <dbReference type="Proteomes" id="UP000829196"/>
    </source>
</evidence>
<keyword evidence="4" id="KW-1185">Reference proteome</keyword>
<dbReference type="SMR" id="A0A8T3BLQ0"/>
<organism evidence="3 4">
    <name type="scientific">Dendrobium nobile</name>
    <name type="common">Orchid</name>
    <dbReference type="NCBI Taxonomy" id="94219"/>
    <lineage>
        <taxon>Eukaryota</taxon>
        <taxon>Viridiplantae</taxon>
        <taxon>Streptophyta</taxon>
        <taxon>Embryophyta</taxon>
        <taxon>Tracheophyta</taxon>
        <taxon>Spermatophyta</taxon>
        <taxon>Magnoliopsida</taxon>
        <taxon>Liliopsida</taxon>
        <taxon>Asparagales</taxon>
        <taxon>Orchidaceae</taxon>
        <taxon>Epidendroideae</taxon>
        <taxon>Malaxideae</taxon>
        <taxon>Dendrobiinae</taxon>
        <taxon>Dendrobium</taxon>
    </lineage>
</organism>
<dbReference type="PANTHER" id="PTHR45676">
    <property type="entry name" value="RING-H2 FINGER PROTEIN ATL51-RELATED"/>
    <property type="match status" value="1"/>
</dbReference>
<keyword evidence="1" id="KW-0479">Metal-binding</keyword>
<dbReference type="Proteomes" id="UP000829196">
    <property type="component" value="Unassembled WGS sequence"/>
</dbReference>
<dbReference type="PANTHER" id="PTHR45676:SF41">
    <property type="entry name" value="RING-H2 FINGER PROTEIN ATL66"/>
    <property type="match status" value="1"/>
</dbReference>
<keyword evidence="1" id="KW-0863">Zinc-finger</keyword>
<dbReference type="AlphaFoldDB" id="A0A8T3BLQ0"/>
<dbReference type="Gene3D" id="3.30.40.10">
    <property type="entry name" value="Zinc/RING finger domain, C3HC4 (zinc finger)"/>
    <property type="match status" value="1"/>
</dbReference>
<dbReference type="InterPro" id="IPR001841">
    <property type="entry name" value="Znf_RING"/>
</dbReference>
<evidence type="ECO:0000259" key="2">
    <source>
        <dbReference type="PROSITE" id="PS50089"/>
    </source>
</evidence>
<dbReference type="EMBL" id="JAGYWB010000009">
    <property type="protein sequence ID" value="KAI0512108.1"/>
    <property type="molecule type" value="Genomic_DNA"/>
</dbReference>
<protein>
    <recommendedName>
        <fullName evidence="2">RING-type domain-containing protein</fullName>
    </recommendedName>
</protein>
<dbReference type="SMART" id="SM00184">
    <property type="entry name" value="RING"/>
    <property type="match status" value="1"/>
</dbReference>
<dbReference type="GO" id="GO:0016567">
    <property type="term" value="P:protein ubiquitination"/>
    <property type="evidence" value="ECO:0007669"/>
    <property type="project" value="TreeGrafter"/>
</dbReference>
<dbReference type="PROSITE" id="PS50089">
    <property type="entry name" value="ZF_RING_2"/>
    <property type="match status" value="1"/>
</dbReference>
<feature type="domain" description="RING-type" evidence="2">
    <location>
        <begin position="44"/>
        <end position="86"/>
    </location>
</feature>
<dbReference type="Pfam" id="PF13639">
    <property type="entry name" value="zf-RING_2"/>
    <property type="match status" value="1"/>
</dbReference>
<accession>A0A8T3BLQ0</accession>